<protein>
    <recommendedName>
        <fullName evidence="3">Exonuclease domain-containing protein</fullName>
    </recommendedName>
</protein>
<dbReference type="Proteomes" id="UP000241454">
    <property type="component" value="Chromosome"/>
</dbReference>
<keyword evidence="2" id="KW-0812">Transmembrane</keyword>
<dbReference type="SUPFAM" id="SSF53098">
    <property type="entry name" value="Ribonuclease H-like"/>
    <property type="match status" value="1"/>
</dbReference>
<dbReference type="PANTHER" id="PTHR30231">
    <property type="entry name" value="DNA POLYMERASE III SUBUNIT EPSILON"/>
    <property type="match status" value="1"/>
</dbReference>
<dbReference type="GO" id="GO:0005829">
    <property type="term" value="C:cytosol"/>
    <property type="evidence" value="ECO:0007669"/>
    <property type="project" value="TreeGrafter"/>
</dbReference>
<dbReference type="CDD" id="cd06127">
    <property type="entry name" value="DEDDh"/>
    <property type="match status" value="1"/>
</dbReference>
<keyword evidence="2" id="KW-1133">Transmembrane helix</keyword>
<dbReference type="InterPro" id="IPR036397">
    <property type="entry name" value="RNaseH_sf"/>
</dbReference>
<evidence type="ECO:0000259" key="3">
    <source>
        <dbReference type="SMART" id="SM00479"/>
    </source>
</evidence>
<evidence type="ECO:0000256" key="2">
    <source>
        <dbReference type="SAM" id="Phobius"/>
    </source>
</evidence>
<evidence type="ECO:0000256" key="1">
    <source>
        <dbReference type="ARBA" id="ARBA00022839"/>
    </source>
</evidence>
<evidence type="ECO:0000313" key="4">
    <source>
        <dbReference type="EMBL" id="AVT45080.1"/>
    </source>
</evidence>
<accession>A0A2R4G2K3</accession>
<dbReference type="SMART" id="SM00479">
    <property type="entry name" value="EXOIII"/>
    <property type="match status" value="1"/>
</dbReference>
<keyword evidence="2" id="KW-0472">Membrane</keyword>
<dbReference type="NCBIfam" id="TIGR00573">
    <property type="entry name" value="dnaq"/>
    <property type="match status" value="1"/>
</dbReference>
<dbReference type="PANTHER" id="PTHR30231:SF41">
    <property type="entry name" value="DNA POLYMERASE III SUBUNIT EPSILON"/>
    <property type="match status" value="1"/>
</dbReference>
<keyword evidence="1" id="KW-0269">Exonuclease</keyword>
<dbReference type="GO" id="GO:0045004">
    <property type="term" value="P:DNA replication proofreading"/>
    <property type="evidence" value="ECO:0007669"/>
    <property type="project" value="TreeGrafter"/>
</dbReference>
<dbReference type="GO" id="GO:0008408">
    <property type="term" value="F:3'-5' exonuclease activity"/>
    <property type="evidence" value="ECO:0007669"/>
    <property type="project" value="TreeGrafter"/>
</dbReference>
<dbReference type="Gene3D" id="3.30.420.10">
    <property type="entry name" value="Ribonuclease H-like superfamily/Ribonuclease H"/>
    <property type="match status" value="1"/>
</dbReference>
<dbReference type="InterPro" id="IPR013520">
    <property type="entry name" value="Ribonucl_H"/>
</dbReference>
<dbReference type="GO" id="GO:0003887">
    <property type="term" value="F:DNA-directed DNA polymerase activity"/>
    <property type="evidence" value="ECO:0007669"/>
    <property type="project" value="InterPro"/>
</dbReference>
<keyword evidence="1" id="KW-0540">Nuclease</keyword>
<dbReference type="FunFam" id="3.30.420.10:FF:000045">
    <property type="entry name" value="3'-5' exonuclease DinG"/>
    <property type="match status" value="1"/>
</dbReference>
<feature type="transmembrane region" description="Helical" evidence="2">
    <location>
        <begin position="60"/>
        <end position="80"/>
    </location>
</feature>
<proteinExistence type="predicted"/>
<sequence length="287" mass="32168">MRRRKKESARPIPICGSLKQGEGRGKMKKLIYLVLSVLCGISGIYGIYDTITTPKYDLATSIMTVLILAFLAWFFWHLFLKPEPRHKHQATNAPESSPEATSDAPTVKTAPITHVNANSGVEDDYVAVDIETTGLGRDARIIELGAVRIRHGRKVASFSQLVNPQNPIPAKVTQITGITDRDVKGKPTIDKALHKFYAFCGHDTWIGHNIRRFDLPVIAREAERAGVGMQDVSFYDTLEISQTLLPQLDRHRLLDLIRYFGIAKTERHRAADDAAQTAQVFERLKQI</sequence>
<dbReference type="EMBL" id="CP028341">
    <property type="protein sequence ID" value="AVT45080.1"/>
    <property type="molecule type" value="Genomic_DNA"/>
</dbReference>
<dbReference type="InterPro" id="IPR006054">
    <property type="entry name" value="DnaQ"/>
</dbReference>
<organism evidence="4 5">
    <name type="scientific">Bifidobacterium adolescentis</name>
    <dbReference type="NCBI Taxonomy" id="1680"/>
    <lineage>
        <taxon>Bacteria</taxon>
        <taxon>Bacillati</taxon>
        <taxon>Actinomycetota</taxon>
        <taxon>Actinomycetes</taxon>
        <taxon>Bifidobacteriales</taxon>
        <taxon>Bifidobacteriaceae</taxon>
        <taxon>Bifidobacterium</taxon>
    </lineage>
</organism>
<keyword evidence="1" id="KW-0378">Hydrolase</keyword>
<name>A0A2R4G2K3_BIFAD</name>
<feature type="transmembrane region" description="Helical" evidence="2">
    <location>
        <begin position="30"/>
        <end position="48"/>
    </location>
</feature>
<gene>
    <name evidence="4" type="ORF">C8077_03575</name>
</gene>
<feature type="domain" description="Exonuclease" evidence="3">
    <location>
        <begin position="124"/>
        <end position="286"/>
    </location>
</feature>
<dbReference type="AlphaFoldDB" id="A0A2R4G2K3"/>
<dbReference type="InterPro" id="IPR012337">
    <property type="entry name" value="RNaseH-like_sf"/>
</dbReference>
<dbReference type="GO" id="GO:0003677">
    <property type="term" value="F:DNA binding"/>
    <property type="evidence" value="ECO:0007669"/>
    <property type="project" value="InterPro"/>
</dbReference>
<evidence type="ECO:0000313" key="5">
    <source>
        <dbReference type="Proteomes" id="UP000241454"/>
    </source>
</evidence>
<dbReference type="Pfam" id="PF00929">
    <property type="entry name" value="RNase_T"/>
    <property type="match status" value="1"/>
</dbReference>
<reference evidence="4 5" key="1">
    <citation type="submission" date="2018-03" db="EMBL/GenBank/DDBJ databases">
        <authorList>
            <person name="Keele B.F."/>
        </authorList>
    </citation>
    <scope>NUCLEOTIDE SEQUENCE [LARGE SCALE GENOMIC DNA]</scope>
    <source>
        <strain evidence="4 5">1-11</strain>
    </source>
</reference>